<gene>
    <name evidence="1" type="ORF">SHD_4159</name>
</gene>
<accession>A0ABN0PIS1</accession>
<dbReference type="Pfam" id="PF09234">
    <property type="entry name" value="DUF1963"/>
    <property type="match status" value="1"/>
</dbReference>
<protein>
    <recommendedName>
        <fullName evidence="3">DUF1963 domain-containing protein</fullName>
    </recommendedName>
</protein>
<dbReference type="SUPFAM" id="SSF103032">
    <property type="entry name" value="Hypothetical protein YwqG"/>
    <property type="match status" value="1"/>
</dbReference>
<evidence type="ECO:0000313" key="2">
    <source>
        <dbReference type="Proteomes" id="UP000017548"/>
    </source>
</evidence>
<evidence type="ECO:0008006" key="3">
    <source>
        <dbReference type="Google" id="ProtNLM"/>
    </source>
</evidence>
<sequence length="393" mass="45111">MIKSQYWSSEVNMDMLLAENSPIRQQLLEQKLAQFKDPHLAHTLSAFIRSSVDLYPCAIEDYAQLGNSRLGGLPDLPVGMEYPVTLVGREEMLDGYVESFGHTREFINEHWREDWQDDWETDEAHLWDWDEAAQAFRVPMQFIAQINCSELKALQSYLPREGRLLFFLERWRFSEMLRGHVYYVAEDQQLNSGKAIAEPKFDDAVCGNYEYEAAYQLQGIASIKMIAPDMINSDNPHLVRLAKARLQALPEPQQAMVLDALAVVDDELAPEWQDQLKGYELIQLNEHGFIPGQILTQSQWANTDWQSSNLQALLVPEQPLPYYNGIASINGHGDSRYKAPELHAAAELGGNAEDYLVLLKVVYSEHSMQLNFIIHRDDLASGQFERIYCIYDY</sequence>
<comment type="caution">
    <text evidence="1">The sequence shown here is derived from an EMBL/GenBank/DDBJ whole genome shotgun (WGS) entry which is preliminary data.</text>
</comment>
<dbReference type="Proteomes" id="UP000017548">
    <property type="component" value="Unassembled WGS sequence"/>
</dbReference>
<dbReference type="Gene3D" id="2.30.320.10">
    <property type="entry name" value="YwqG-like"/>
    <property type="match status" value="1"/>
</dbReference>
<organism evidence="1 2">
    <name type="scientific">Shewanella decolorationis S12</name>
    <dbReference type="NCBI Taxonomy" id="1353536"/>
    <lineage>
        <taxon>Bacteria</taxon>
        <taxon>Pseudomonadati</taxon>
        <taxon>Pseudomonadota</taxon>
        <taxon>Gammaproteobacteria</taxon>
        <taxon>Alteromonadales</taxon>
        <taxon>Shewanellaceae</taxon>
        <taxon>Shewanella</taxon>
    </lineage>
</organism>
<name>A0ABN0PIS1_9GAMM</name>
<evidence type="ECO:0000313" key="1">
    <source>
        <dbReference type="EMBL" id="ESE39950.1"/>
    </source>
</evidence>
<dbReference type="InterPro" id="IPR015315">
    <property type="entry name" value="DUF1963"/>
</dbReference>
<dbReference type="InterPro" id="IPR035948">
    <property type="entry name" value="YwqG-like_sf"/>
</dbReference>
<reference evidence="1 2" key="1">
    <citation type="journal article" date="2013" name="Genome Announc.">
        <title>Draft Genome Sequence of Shewanella decolorationis S12, a Dye-Degrading Bacterium Isolated from a Wastewater Treatment Plant.</title>
        <authorList>
            <person name="Xu M."/>
            <person name="Fang Y."/>
            <person name="Liu J."/>
            <person name="Chen X."/>
            <person name="Sun G."/>
            <person name="Guo J."/>
            <person name="Hua Z."/>
            <person name="Tu Q."/>
            <person name="Wu L."/>
            <person name="Zhou J."/>
            <person name="Liu X."/>
        </authorList>
    </citation>
    <scope>NUCLEOTIDE SEQUENCE [LARGE SCALE GENOMIC DNA]</scope>
    <source>
        <strain evidence="1 2">S12</strain>
    </source>
</reference>
<proteinExistence type="predicted"/>
<keyword evidence="2" id="KW-1185">Reference proteome</keyword>
<dbReference type="EMBL" id="AXZL01000076">
    <property type="protein sequence ID" value="ESE39950.1"/>
    <property type="molecule type" value="Genomic_DNA"/>
</dbReference>